<feature type="compositionally biased region" description="Basic and acidic residues" evidence="8">
    <location>
        <begin position="1"/>
        <end position="10"/>
    </location>
</feature>
<sequence>MRERYSKSSGDKLQSAMQEIENLRIQEEEMKSEENDYSPRSSFSTSGDPSLGSNPSTPSSSAYVIVPKPFCIFRGHTADVLDLSWSPRNYFILSSSIDRSVKLWHLTRNECLCCFQHMDIVTCIAFMPKDDRYFISGSLDGKIRLWHIPEKKVALWNEVEQVKFITAIAFVRNGKFVVVGTYNGRCFSTPLINLNTTLGHKISSLAVHGDKLLITSNDSRIRIYDLRDMELTCKFKGAQLEHSQIRASFSPDGRHIISGSEDNYAYVWRTGDLPSSISVRKDRNYNWERIRAHNCVVTAAIFAPKPHLFLPLLDDDQKQDSFATDVPNNSAKAFTHKNSNAESIRLKNKYKFSSEFSGTDQSVLSESNQNTLPVTNFTKSLVSNSFSNSMIGQNGGASSQKDKESHQAHKVFAGRMAWLRKISQSFQGLLCQTRQAHSYSQDTLHELNLDRYPYRIERAWWKEGRRSNYWANWGMLRDIKHRKQLHELGAERMRYKALKDNTILPQAIRDEFQEKMNNMPARCHPQRIFNMCMFTGRNKGKINRFRVNRHIFRRLADGGNLCGVTRAWW</sequence>
<protein>
    <recommendedName>
        <fullName evidence="2">WD repeat-containing protein 44</fullName>
    </recommendedName>
</protein>
<dbReference type="Pfam" id="PF00253">
    <property type="entry name" value="Ribosomal_S14"/>
    <property type="match status" value="1"/>
</dbReference>
<evidence type="ECO:0000256" key="7">
    <source>
        <dbReference type="PROSITE-ProRule" id="PRU00221"/>
    </source>
</evidence>
<dbReference type="PROSITE" id="PS50294">
    <property type="entry name" value="WD_REPEATS_REGION"/>
    <property type="match status" value="2"/>
</dbReference>
<evidence type="ECO:0000313" key="9">
    <source>
        <dbReference type="Proteomes" id="UP000887574"/>
    </source>
</evidence>
<keyword evidence="4" id="KW-0677">Repeat</keyword>
<dbReference type="InterPro" id="IPR015943">
    <property type="entry name" value="WD40/YVTN_repeat-like_dom_sf"/>
</dbReference>
<dbReference type="InterPro" id="IPR001680">
    <property type="entry name" value="WD40_rpt"/>
</dbReference>
<keyword evidence="6" id="KW-0687">Ribonucleoprotein</keyword>
<dbReference type="PROSITE" id="PS50082">
    <property type="entry name" value="WD_REPEATS_2"/>
    <property type="match status" value="3"/>
</dbReference>
<evidence type="ECO:0000256" key="3">
    <source>
        <dbReference type="ARBA" id="ARBA00022574"/>
    </source>
</evidence>
<dbReference type="SMART" id="SM00320">
    <property type="entry name" value="WD40"/>
    <property type="match status" value="4"/>
</dbReference>
<evidence type="ECO:0000256" key="6">
    <source>
        <dbReference type="ARBA" id="ARBA00023274"/>
    </source>
</evidence>
<feature type="repeat" description="WD" evidence="7">
    <location>
        <begin position="114"/>
        <end position="148"/>
    </location>
</feature>
<dbReference type="Gene3D" id="2.130.10.10">
    <property type="entry name" value="YVTN repeat-like/Quinoprotein amine dehydrogenase"/>
    <property type="match status" value="1"/>
</dbReference>
<accession>A0A915DG97</accession>
<dbReference type="SUPFAM" id="SSF50978">
    <property type="entry name" value="WD40 repeat-like"/>
    <property type="match status" value="1"/>
</dbReference>
<evidence type="ECO:0000256" key="2">
    <source>
        <dbReference type="ARBA" id="ARBA00021207"/>
    </source>
</evidence>
<reference evidence="10" key="1">
    <citation type="submission" date="2022-11" db="UniProtKB">
        <authorList>
            <consortium name="WormBaseParasite"/>
        </authorList>
    </citation>
    <scope>IDENTIFICATION</scope>
</reference>
<dbReference type="Pfam" id="PF00400">
    <property type="entry name" value="WD40"/>
    <property type="match status" value="4"/>
</dbReference>
<dbReference type="PANTHER" id="PTHR14221:SF0">
    <property type="entry name" value="WD REPEAT-CONTAINING PROTEIN 44"/>
    <property type="match status" value="1"/>
</dbReference>
<dbReference type="WBParaSite" id="jg18941">
    <property type="protein sequence ID" value="jg18941"/>
    <property type="gene ID" value="jg18941"/>
</dbReference>
<feature type="region of interest" description="Disordered" evidence="8">
    <location>
        <begin position="1"/>
        <end position="58"/>
    </location>
</feature>
<dbReference type="InterPro" id="IPR036322">
    <property type="entry name" value="WD40_repeat_dom_sf"/>
</dbReference>
<organism evidence="9 10">
    <name type="scientific">Ditylenchus dipsaci</name>
    <dbReference type="NCBI Taxonomy" id="166011"/>
    <lineage>
        <taxon>Eukaryota</taxon>
        <taxon>Metazoa</taxon>
        <taxon>Ecdysozoa</taxon>
        <taxon>Nematoda</taxon>
        <taxon>Chromadorea</taxon>
        <taxon>Rhabditida</taxon>
        <taxon>Tylenchina</taxon>
        <taxon>Tylenchomorpha</taxon>
        <taxon>Sphaerularioidea</taxon>
        <taxon>Anguinidae</taxon>
        <taxon>Anguininae</taxon>
        <taxon>Ditylenchus</taxon>
    </lineage>
</organism>
<dbReference type="GO" id="GO:0005840">
    <property type="term" value="C:ribosome"/>
    <property type="evidence" value="ECO:0007669"/>
    <property type="project" value="UniProtKB-KW"/>
</dbReference>
<evidence type="ECO:0000256" key="8">
    <source>
        <dbReference type="SAM" id="MobiDB-lite"/>
    </source>
</evidence>
<dbReference type="Proteomes" id="UP000887574">
    <property type="component" value="Unplaced"/>
</dbReference>
<evidence type="ECO:0000313" key="10">
    <source>
        <dbReference type="WBParaSite" id="jg18941"/>
    </source>
</evidence>
<dbReference type="GO" id="GO:1990904">
    <property type="term" value="C:ribonucleoprotein complex"/>
    <property type="evidence" value="ECO:0007669"/>
    <property type="project" value="UniProtKB-KW"/>
</dbReference>
<dbReference type="AlphaFoldDB" id="A0A915DG97"/>
<comment type="similarity">
    <text evidence="1">Belongs to the universal ribosomal protein uS14 family.</text>
</comment>
<dbReference type="InterPro" id="IPR040324">
    <property type="entry name" value="WDR44/Dgr2"/>
</dbReference>
<evidence type="ECO:0000256" key="5">
    <source>
        <dbReference type="ARBA" id="ARBA00022980"/>
    </source>
</evidence>
<keyword evidence="3 7" id="KW-0853">WD repeat</keyword>
<feature type="compositionally biased region" description="Low complexity" evidence="8">
    <location>
        <begin position="49"/>
        <end position="58"/>
    </location>
</feature>
<keyword evidence="5" id="KW-0689">Ribosomal protein</keyword>
<dbReference type="PANTHER" id="PTHR14221">
    <property type="entry name" value="WD REPEAT DOMAIN 44"/>
    <property type="match status" value="1"/>
</dbReference>
<evidence type="ECO:0000256" key="4">
    <source>
        <dbReference type="ARBA" id="ARBA00022737"/>
    </source>
</evidence>
<evidence type="ECO:0000256" key="1">
    <source>
        <dbReference type="ARBA" id="ARBA00009083"/>
    </source>
</evidence>
<dbReference type="InterPro" id="IPR001209">
    <property type="entry name" value="Ribosomal_uS14"/>
</dbReference>
<name>A0A915DG97_9BILA</name>
<feature type="compositionally biased region" description="Basic and acidic residues" evidence="8">
    <location>
        <begin position="21"/>
        <end position="34"/>
    </location>
</feature>
<proteinExistence type="inferred from homology"/>
<feature type="compositionally biased region" description="Polar residues" evidence="8">
    <location>
        <begin position="38"/>
        <end position="48"/>
    </location>
</feature>
<feature type="repeat" description="WD" evidence="7">
    <location>
        <begin position="73"/>
        <end position="114"/>
    </location>
</feature>
<dbReference type="SUPFAM" id="SSF57716">
    <property type="entry name" value="Glucocorticoid receptor-like (DNA-binding domain)"/>
    <property type="match status" value="1"/>
</dbReference>
<feature type="repeat" description="WD" evidence="7">
    <location>
        <begin position="248"/>
        <end position="268"/>
    </location>
</feature>
<keyword evidence="9" id="KW-1185">Reference proteome</keyword>
<dbReference type="GO" id="GO:0006412">
    <property type="term" value="P:translation"/>
    <property type="evidence" value="ECO:0007669"/>
    <property type="project" value="InterPro"/>
</dbReference>
<dbReference type="GO" id="GO:0003735">
    <property type="term" value="F:structural constituent of ribosome"/>
    <property type="evidence" value="ECO:0007669"/>
    <property type="project" value="InterPro"/>
</dbReference>
<dbReference type="Gene3D" id="1.10.287.1480">
    <property type="match status" value="1"/>
</dbReference>